<reference evidence="4" key="1">
    <citation type="submission" date="2020-12" db="EMBL/GenBank/DDBJ databases">
        <title>Bacterial novel species Flavobacterium sp. SE-1-e isolated from soil.</title>
        <authorList>
            <person name="Jung H.-Y."/>
        </authorList>
    </citation>
    <scope>NUCLEOTIDE SEQUENCE</scope>
    <source>
        <strain evidence="4">SE-1-e</strain>
    </source>
</reference>
<dbReference type="InterPro" id="IPR023772">
    <property type="entry name" value="DNA-bd_HTH_TetR-type_CS"/>
</dbReference>
<dbReference type="PANTHER" id="PTHR30328:SF54">
    <property type="entry name" value="HTH-TYPE TRANSCRIPTIONAL REPRESSOR SCO4008"/>
    <property type="match status" value="1"/>
</dbReference>
<dbReference type="Pfam" id="PF17938">
    <property type="entry name" value="TetR_C_29"/>
    <property type="match status" value="1"/>
</dbReference>
<gene>
    <name evidence="4" type="ORF">I5M07_08410</name>
</gene>
<organism evidence="4 5">
    <name type="scientific">Flavobacterium agrisoli</name>
    <dbReference type="NCBI Taxonomy" id="2793066"/>
    <lineage>
        <taxon>Bacteria</taxon>
        <taxon>Pseudomonadati</taxon>
        <taxon>Bacteroidota</taxon>
        <taxon>Flavobacteriia</taxon>
        <taxon>Flavobacteriales</taxon>
        <taxon>Flavobacteriaceae</taxon>
        <taxon>Flavobacterium</taxon>
    </lineage>
</organism>
<dbReference type="Pfam" id="PF00440">
    <property type="entry name" value="TetR_N"/>
    <property type="match status" value="1"/>
</dbReference>
<evidence type="ECO:0000313" key="5">
    <source>
        <dbReference type="Proteomes" id="UP000609172"/>
    </source>
</evidence>
<feature type="domain" description="HTH tetR-type" evidence="3">
    <location>
        <begin position="7"/>
        <end position="67"/>
    </location>
</feature>
<dbReference type="EMBL" id="JAEHFV010000003">
    <property type="protein sequence ID" value="MBK0369860.1"/>
    <property type="molecule type" value="Genomic_DNA"/>
</dbReference>
<dbReference type="SUPFAM" id="SSF46689">
    <property type="entry name" value="Homeodomain-like"/>
    <property type="match status" value="1"/>
</dbReference>
<dbReference type="Proteomes" id="UP000609172">
    <property type="component" value="Unassembled WGS sequence"/>
</dbReference>
<dbReference type="InterPro" id="IPR001647">
    <property type="entry name" value="HTH_TetR"/>
</dbReference>
<comment type="caution">
    <text evidence="4">The sequence shown here is derived from an EMBL/GenBank/DDBJ whole genome shotgun (WGS) entry which is preliminary data.</text>
</comment>
<feature type="DNA-binding region" description="H-T-H motif" evidence="2">
    <location>
        <begin position="30"/>
        <end position="49"/>
    </location>
</feature>
<dbReference type="PRINTS" id="PR00455">
    <property type="entry name" value="HTHTETR"/>
</dbReference>
<name>A0A934PN07_9FLAO</name>
<protein>
    <submittedName>
        <fullName evidence="4">TetR/AcrR family transcriptional regulator</fullName>
    </submittedName>
</protein>
<dbReference type="InterPro" id="IPR036271">
    <property type="entry name" value="Tet_transcr_reg_TetR-rel_C_sf"/>
</dbReference>
<proteinExistence type="predicted"/>
<sequence>MLTNELNEKKIHILKVAEKLFAEKGFEGTSIRSISKEAKINIAMISYYFGSKESLLESLILYKISDLKQELENLSKENLQPVDKVNKLIELYINRINCNRGVFRIMHFEMTSKKSSDRKKVFTEIKMNNLEIIERIIREGQEKGVFRKDIVIPLLTPTILGTYFNFFINKEFYEELLDLKTEKKFNAYINNNLTKHIQQTIKALLVYEN</sequence>
<dbReference type="Gene3D" id="1.10.10.60">
    <property type="entry name" value="Homeodomain-like"/>
    <property type="match status" value="1"/>
</dbReference>
<evidence type="ECO:0000256" key="2">
    <source>
        <dbReference type="PROSITE-ProRule" id="PRU00335"/>
    </source>
</evidence>
<evidence type="ECO:0000313" key="4">
    <source>
        <dbReference type="EMBL" id="MBK0369860.1"/>
    </source>
</evidence>
<dbReference type="GO" id="GO:0003677">
    <property type="term" value="F:DNA binding"/>
    <property type="evidence" value="ECO:0007669"/>
    <property type="project" value="UniProtKB-UniRule"/>
</dbReference>
<dbReference type="PROSITE" id="PS50977">
    <property type="entry name" value="HTH_TETR_2"/>
    <property type="match status" value="1"/>
</dbReference>
<evidence type="ECO:0000259" key="3">
    <source>
        <dbReference type="PROSITE" id="PS50977"/>
    </source>
</evidence>
<dbReference type="SUPFAM" id="SSF48498">
    <property type="entry name" value="Tetracyclin repressor-like, C-terminal domain"/>
    <property type="match status" value="1"/>
</dbReference>
<accession>A0A934PN07</accession>
<keyword evidence="1 2" id="KW-0238">DNA-binding</keyword>
<dbReference type="InterPro" id="IPR009057">
    <property type="entry name" value="Homeodomain-like_sf"/>
</dbReference>
<evidence type="ECO:0000256" key="1">
    <source>
        <dbReference type="ARBA" id="ARBA00023125"/>
    </source>
</evidence>
<dbReference type="InterPro" id="IPR041474">
    <property type="entry name" value="NicS_C"/>
</dbReference>
<dbReference type="PANTHER" id="PTHR30328">
    <property type="entry name" value="TRANSCRIPTIONAL REPRESSOR"/>
    <property type="match status" value="1"/>
</dbReference>
<dbReference type="PROSITE" id="PS01081">
    <property type="entry name" value="HTH_TETR_1"/>
    <property type="match status" value="1"/>
</dbReference>
<keyword evidence="5" id="KW-1185">Reference proteome</keyword>
<dbReference type="InterPro" id="IPR050109">
    <property type="entry name" value="HTH-type_TetR-like_transc_reg"/>
</dbReference>
<dbReference type="AlphaFoldDB" id="A0A934PN07"/>
<dbReference type="Gene3D" id="1.10.357.10">
    <property type="entry name" value="Tetracycline Repressor, domain 2"/>
    <property type="match status" value="1"/>
</dbReference>